<reference evidence="2 3" key="1">
    <citation type="submission" date="2024-09" db="EMBL/GenBank/DDBJ databases">
        <title>Genome sequencing and assembly of Phytophthora oleae, isolate VK10A, causative agent of rot of olive drupes.</title>
        <authorList>
            <person name="Conti Taguali S."/>
            <person name="Riolo M."/>
            <person name="La Spada F."/>
            <person name="Cacciola S.O."/>
            <person name="Dionisio G."/>
        </authorList>
    </citation>
    <scope>NUCLEOTIDE SEQUENCE [LARGE SCALE GENOMIC DNA]</scope>
    <source>
        <strain evidence="2 3">VK10A</strain>
    </source>
</reference>
<feature type="region of interest" description="Disordered" evidence="1">
    <location>
        <begin position="114"/>
        <end position="149"/>
    </location>
</feature>
<name>A0ABD3FME0_9STRA</name>
<dbReference type="Proteomes" id="UP001632037">
    <property type="component" value="Unassembled WGS sequence"/>
</dbReference>
<evidence type="ECO:0000313" key="3">
    <source>
        <dbReference type="Proteomes" id="UP001632037"/>
    </source>
</evidence>
<protein>
    <submittedName>
        <fullName evidence="2">Uncharacterized protein</fullName>
    </submittedName>
</protein>
<gene>
    <name evidence="2" type="ORF">V7S43_007126</name>
</gene>
<accession>A0ABD3FME0</accession>
<evidence type="ECO:0000256" key="1">
    <source>
        <dbReference type="SAM" id="MobiDB-lite"/>
    </source>
</evidence>
<keyword evidence="3" id="KW-1185">Reference proteome</keyword>
<organism evidence="2 3">
    <name type="scientific">Phytophthora oleae</name>
    <dbReference type="NCBI Taxonomy" id="2107226"/>
    <lineage>
        <taxon>Eukaryota</taxon>
        <taxon>Sar</taxon>
        <taxon>Stramenopiles</taxon>
        <taxon>Oomycota</taxon>
        <taxon>Peronosporomycetes</taxon>
        <taxon>Peronosporales</taxon>
        <taxon>Peronosporaceae</taxon>
        <taxon>Phytophthora</taxon>
    </lineage>
</organism>
<dbReference type="AlphaFoldDB" id="A0ABD3FME0"/>
<evidence type="ECO:0000313" key="2">
    <source>
        <dbReference type="EMBL" id="KAL3667572.1"/>
    </source>
</evidence>
<dbReference type="EMBL" id="JBIMZQ010000013">
    <property type="protein sequence ID" value="KAL3667572.1"/>
    <property type="molecule type" value="Genomic_DNA"/>
</dbReference>
<comment type="caution">
    <text evidence="2">The sequence shown here is derived from an EMBL/GenBank/DDBJ whole genome shotgun (WGS) entry which is preliminary data.</text>
</comment>
<sequence>MIRRIIAHTNEDIAFDQLLAALRTLYAGRETNAAISLIVPNAVVLVSIWHRAWEEAAWAADEADEATAIQEAAQGNYGRSLTFAAERIRRRNIQRQRSAAALVDARERTLSTMASEGAINASGYGLGESTGDSEVSPSEDDTGAATDRASFILEVQQ</sequence>
<proteinExistence type="predicted"/>